<evidence type="ECO:0000256" key="3">
    <source>
        <dbReference type="ARBA" id="ARBA00009759"/>
    </source>
</evidence>
<evidence type="ECO:0000256" key="1">
    <source>
        <dbReference type="ARBA" id="ARBA00001033"/>
    </source>
</evidence>
<evidence type="ECO:0000256" key="6">
    <source>
        <dbReference type="ARBA" id="ARBA00022842"/>
    </source>
</evidence>
<dbReference type="InterPro" id="IPR033942">
    <property type="entry name" value="IMPase"/>
</dbReference>
<dbReference type="PANTHER" id="PTHR20854:SF4">
    <property type="entry name" value="INOSITOL-1-MONOPHOSPHATASE-RELATED"/>
    <property type="match status" value="1"/>
</dbReference>
<name>A0ABQ5U781_9PROT</name>
<dbReference type="Gene3D" id="3.40.190.80">
    <property type="match status" value="1"/>
</dbReference>
<keyword evidence="4 7" id="KW-0479">Metal-binding</keyword>
<evidence type="ECO:0000256" key="4">
    <source>
        <dbReference type="ARBA" id="ARBA00022723"/>
    </source>
</evidence>
<dbReference type="PRINTS" id="PR00377">
    <property type="entry name" value="IMPHPHTASES"/>
</dbReference>
<dbReference type="PRINTS" id="PR01959">
    <property type="entry name" value="SBIMPHPHTASE"/>
</dbReference>
<dbReference type="Gene3D" id="3.30.540.10">
    <property type="entry name" value="Fructose-1,6-Bisphosphatase, subunit A, domain 1"/>
    <property type="match status" value="1"/>
</dbReference>
<keyword evidence="6 7" id="KW-0460">Magnesium</keyword>
<sequence>MARKPALINVMEGAARKAARKLVRDFNEVENLQVSRKGPADFVSNADTGAEKILREELEKVRPDFGFKMEEGGDIPSKNGAPYWVIDPIDGTTNFLHGIPHFAISIGVMEGNNVIAGVILDPAKDELFWAAKGEGAFMNDHRMRVSGRSRMADCVLATGIPFLGKPGHEEFLREANEVMAVSAGIRRLGAASLDLAYVAAGRFDGYWERGLSPWDLAAGIVIVREAGGLVSQIDGGERMLEKGDILATNGGINQPMKDILRKARRKPSA</sequence>
<dbReference type="RefSeq" id="WP_169560364.1">
    <property type="nucleotide sequence ID" value="NZ_BSNF01000006.1"/>
</dbReference>
<keyword evidence="9" id="KW-1185">Reference proteome</keyword>
<dbReference type="CDD" id="cd01639">
    <property type="entry name" value="IMPase"/>
    <property type="match status" value="1"/>
</dbReference>
<dbReference type="EC" id="3.1.3.25" evidence="7"/>
<comment type="cofactor">
    <cofactor evidence="2 7">
        <name>Mg(2+)</name>
        <dbReference type="ChEBI" id="CHEBI:18420"/>
    </cofactor>
</comment>
<dbReference type="InterPro" id="IPR022337">
    <property type="entry name" value="Inositol_monophosphatase_SuhB"/>
</dbReference>
<dbReference type="InterPro" id="IPR020583">
    <property type="entry name" value="Inositol_monoP_metal-BS"/>
</dbReference>
<evidence type="ECO:0000313" key="9">
    <source>
        <dbReference type="Proteomes" id="UP001161409"/>
    </source>
</evidence>
<dbReference type="SUPFAM" id="SSF56655">
    <property type="entry name" value="Carbohydrate phosphatase"/>
    <property type="match status" value="1"/>
</dbReference>
<dbReference type="PROSITE" id="PS00629">
    <property type="entry name" value="IMP_1"/>
    <property type="match status" value="1"/>
</dbReference>
<proteinExistence type="inferred from homology"/>
<evidence type="ECO:0000256" key="5">
    <source>
        <dbReference type="ARBA" id="ARBA00022801"/>
    </source>
</evidence>
<dbReference type="InterPro" id="IPR020550">
    <property type="entry name" value="Inositol_monophosphatase_CS"/>
</dbReference>
<accession>A0ABQ5U781</accession>
<evidence type="ECO:0000256" key="7">
    <source>
        <dbReference type="RuleBase" id="RU364068"/>
    </source>
</evidence>
<evidence type="ECO:0000256" key="2">
    <source>
        <dbReference type="ARBA" id="ARBA00001946"/>
    </source>
</evidence>
<comment type="similarity">
    <text evidence="3 7">Belongs to the inositol monophosphatase superfamily.</text>
</comment>
<gene>
    <name evidence="8" type="ORF">GCM10007924_15320</name>
</gene>
<dbReference type="PROSITE" id="PS00630">
    <property type="entry name" value="IMP_2"/>
    <property type="match status" value="1"/>
</dbReference>
<comment type="caution">
    <text evidence="8">The sequence shown here is derived from an EMBL/GenBank/DDBJ whole genome shotgun (WGS) entry which is preliminary data.</text>
</comment>
<comment type="catalytic activity">
    <reaction evidence="1 7">
        <text>a myo-inositol phosphate + H2O = myo-inositol + phosphate</text>
        <dbReference type="Rhea" id="RHEA:24056"/>
        <dbReference type="ChEBI" id="CHEBI:15377"/>
        <dbReference type="ChEBI" id="CHEBI:17268"/>
        <dbReference type="ChEBI" id="CHEBI:43474"/>
        <dbReference type="ChEBI" id="CHEBI:84139"/>
        <dbReference type="EC" id="3.1.3.25"/>
    </reaction>
</comment>
<dbReference type="PANTHER" id="PTHR20854">
    <property type="entry name" value="INOSITOL MONOPHOSPHATASE"/>
    <property type="match status" value="1"/>
</dbReference>
<evidence type="ECO:0000313" key="8">
    <source>
        <dbReference type="EMBL" id="GLQ06311.1"/>
    </source>
</evidence>
<dbReference type="InterPro" id="IPR000760">
    <property type="entry name" value="Inositol_monophosphatase-like"/>
</dbReference>
<reference evidence="8" key="2">
    <citation type="submission" date="2023-01" db="EMBL/GenBank/DDBJ databases">
        <title>Draft genome sequence of Sneathiella chinensis strain NBRC 103408.</title>
        <authorList>
            <person name="Sun Q."/>
            <person name="Mori K."/>
        </authorList>
    </citation>
    <scope>NUCLEOTIDE SEQUENCE</scope>
    <source>
        <strain evidence="8">NBRC 103408</strain>
    </source>
</reference>
<organism evidence="8 9">
    <name type="scientific">Sneathiella chinensis</name>
    <dbReference type="NCBI Taxonomy" id="349750"/>
    <lineage>
        <taxon>Bacteria</taxon>
        <taxon>Pseudomonadati</taxon>
        <taxon>Pseudomonadota</taxon>
        <taxon>Alphaproteobacteria</taxon>
        <taxon>Sneathiellales</taxon>
        <taxon>Sneathiellaceae</taxon>
        <taxon>Sneathiella</taxon>
    </lineage>
</organism>
<dbReference type="Pfam" id="PF00459">
    <property type="entry name" value="Inositol_P"/>
    <property type="match status" value="1"/>
</dbReference>
<keyword evidence="5 7" id="KW-0378">Hydrolase</keyword>
<protein>
    <recommendedName>
        <fullName evidence="7">Inositol-1-monophosphatase</fullName>
        <ecNumber evidence="7">3.1.3.25</ecNumber>
    </recommendedName>
</protein>
<dbReference type="EMBL" id="BSNF01000006">
    <property type="protein sequence ID" value="GLQ06311.1"/>
    <property type="molecule type" value="Genomic_DNA"/>
</dbReference>
<dbReference type="Proteomes" id="UP001161409">
    <property type="component" value="Unassembled WGS sequence"/>
</dbReference>
<reference evidence="8" key="1">
    <citation type="journal article" date="2014" name="Int. J. Syst. Evol. Microbiol.">
        <title>Complete genome of a new Firmicutes species belonging to the dominant human colonic microbiota ('Ruminococcus bicirculans') reveals two chromosomes and a selective capacity to utilize plant glucans.</title>
        <authorList>
            <consortium name="NISC Comparative Sequencing Program"/>
            <person name="Wegmann U."/>
            <person name="Louis P."/>
            <person name="Goesmann A."/>
            <person name="Henrissat B."/>
            <person name="Duncan S.H."/>
            <person name="Flint H.J."/>
        </authorList>
    </citation>
    <scope>NUCLEOTIDE SEQUENCE</scope>
    <source>
        <strain evidence="8">NBRC 103408</strain>
    </source>
</reference>